<keyword evidence="1" id="KW-0472">Membrane</keyword>
<evidence type="ECO:0000313" key="3">
    <source>
        <dbReference type="Proteomes" id="UP000682111"/>
    </source>
</evidence>
<proteinExistence type="predicted"/>
<keyword evidence="1" id="KW-1133">Transmembrane helix</keyword>
<name>A0A920BUX5_9BACI</name>
<comment type="caution">
    <text evidence="2">The sequence shown here is derived from an EMBL/GenBank/DDBJ whole genome shotgun (WGS) entry which is preliminary data.</text>
</comment>
<sequence length="52" mass="5785">MSGLSNVFDWDFFWGTFGFILKIVAPFVMLIVAIIAVGILLKNVIAAVRQKN</sequence>
<dbReference type="EMBL" id="BORC01000004">
    <property type="protein sequence ID" value="GIN62752.1"/>
    <property type="molecule type" value="Genomic_DNA"/>
</dbReference>
<organism evidence="2 3">
    <name type="scientific">Robertmurraya siralis</name>
    <dbReference type="NCBI Taxonomy" id="77777"/>
    <lineage>
        <taxon>Bacteria</taxon>
        <taxon>Bacillati</taxon>
        <taxon>Bacillota</taxon>
        <taxon>Bacilli</taxon>
        <taxon>Bacillales</taxon>
        <taxon>Bacillaceae</taxon>
        <taxon>Robertmurraya</taxon>
    </lineage>
</organism>
<reference evidence="2" key="1">
    <citation type="submission" date="2021-03" db="EMBL/GenBank/DDBJ databases">
        <title>Antimicrobial resistance genes in bacteria isolated from Japanese honey, and their potential for conferring macrolide and lincosamide resistance in the American foulbrood pathogen Paenibacillus larvae.</title>
        <authorList>
            <person name="Okamoto M."/>
            <person name="Kumagai M."/>
            <person name="Kanamori H."/>
            <person name="Takamatsu D."/>
        </authorList>
    </citation>
    <scope>NUCLEOTIDE SEQUENCE</scope>
    <source>
        <strain evidence="2">J27TS8</strain>
    </source>
</reference>
<feature type="transmembrane region" description="Helical" evidence="1">
    <location>
        <begin position="12"/>
        <end position="41"/>
    </location>
</feature>
<dbReference type="Proteomes" id="UP000682111">
    <property type="component" value="Unassembled WGS sequence"/>
</dbReference>
<evidence type="ECO:0008006" key="4">
    <source>
        <dbReference type="Google" id="ProtNLM"/>
    </source>
</evidence>
<gene>
    <name evidence="2" type="ORF">J27TS8_27450</name>
</gene>
<dbReference type="RefSeq" id="WP_212933930.1">
    <property type="nucleotide sequence ID" value="NZ_BORC01000004.1"/>
</dbReference>
<keyword evidence="3" id="KW-1185">Reference proteome</keyword>
<evidence type="ECO:0000313" key="2">
    <source>
        <dbReference type="EMBL" id="GIN62752.1"/>
    </source>
</evidence>
<accession>A0A920BUX5</accession>
<dbReference type="AlphaFoldDB" id="A0A920BUX5"/>
<protein>
    <recommendedName>
        <fullName evidence="4">PTS ascorbate transporter subunit IIC</fullName>
    </recommendedName>
</protein>
<evidence type="ECO:0000256" key="1">
    <source>
        <dbReference type="SAM" id="Phobius"/>
    </source>
</evidence>
<keyword evidence="1" id="KW-0812">Transmembrane</keyword>